<accession>A0A6N2ST08</accession>
<dbReference type="EMBL" id="CACRTG010000008">
    <property type="protein sequence ID" value="VYS94950.1"/>
    <property type="molecule type" value="Genomic_DNA"/>
</dbReference>
<organism evidence="1">
    <name type="scientific">[Clostridium] nexile</name>
    <dbReference type="NCBI Taxonomy" id="29361"/>
    <lineage>
        <taxon>Bacteria</taxon>
        <taxon>Bacillati</taxon>
        <taxon>Bacillota</taxon>
        <taxon>Clostridia</taxon>
        <taxon>Lachnospirales</taxon>
        <taxon>Lachnospiraceae</taxon>
        <taxon>Tyzzerella</taxon>
    </lineage>
</organism>
<gene>
    <name evidence="1" type="ORF">CNLFYP112_01412</name>
</gene>
<evidence type="ECO:0000313" key="1">
    <source>
        <dbReference type="EMBL" id="VYS94950.1"/>
    </source>
</evidence>
<protein>
    <submittedName>
        <fullName evidence="1">Uncharacterized protein</fullName>
    </submittedName>
</protein>
<proteinExistence type="predicted"/>
<dbReference type="AlphaFoldDB" id="A0A6N2ST08"/>
<name>A0A6N2ST08_9FIRM</name>
<reference evidence="1" key="1">
    <citation type="submission" date="2019-11" db="EMBL/GenBank/DDBJ databases">
        <authorList>
            <person name="Feng L."/>
        </authorList>
    </citation>
    <scope>NUCLEOTIDE SEQUENCE</scope>
    <source>
        <strain evidence="1">CnexileLFYP112</strain>
    </source>
</reference>
<sequence length="71" mass="8994">MTHKQRVRFFDYVFGDDLDFYEKYIMHLCETEQKQFFEKNPNFMSKYPVHIEYIYLLRDDIFRGVLRMIRK</sequence>